<dbReference type="SUPFAM" id="SSF141868">
    <property type="entry name" value="EAL domain-like"/>
    <property type="match status" value="1"/>
</dbReference>
<evidence type="ECO:0000259" key="4">
    <source>
        <dbReference type="PROSITE" id="PS50887"/>
    </source>
</evidence>
<dbReference type="Pfam" id="PF00990">
    <property type="entry name" value="GGDEF"/>
    <property type="match status" value="1"/>
</dbReference>
<evidence type="ECO:0000259" key="3">
    <source>
        <dbReference type="PROSITE" id="PS50883"/>
    </source>
</evidence>
<dbReference type="InterPro" id="IPR001633">
    <property type="entry name" value="EAL_dom"/>
</dbReference>
<dbReference type="SMART" id="SM00052">
    <property type="entry name" value="EAL"/>
    <property type="match status" value="1"/>
</dbReference>
<dbReference type="InterPro" id="IPR035919">
    <property type="entry name" value="EAL_sf"/>
</dbReference>
<comment type="caution">
    <text evidence="5">The sequence shown here is derived from an EMBL/GenBank/DDBJ whole genome shotgun (WGS) entry which is preliminary data.</text>
</comment>
<dbReference type="InterPro" id="IPR029787">
    <property type="entry name" value="Nucleotide_cyclase"/>
</dbReference>
<dbReference type="Pfam" id="PF00563">
    <property type="entry name" value="EAL"/>
    <property type="match status" value="1"/>
</dbReference>
<dbReference type="SMART" id="SM00091">
    <property type="entry name" value="PAS"/>
    <property type="match status" value="2"/>
</dbReference>
<feature type="domain" description="PAC" evidence="2">
    <location>
        <begin position="216"/>
        <end position="268"/>
    </location>
</feature>
<dbReference type="PANTHER" id="PTHR44757:SF2">
    <property type="entry name" value="BIOFILM ARCHITECTURE MAINTENANCE PROTEIN MBAA"/>
    <property type="match status" value="1"/>
</dbReference>
<evidence type="ECO:0000313" key="6">
    <source>
        <dbReference type="Proteomes" id="UP000738126"/>
    </source>
</evidence>
<dbReference type="PROSITE" id="PS50883">
    <property type="entry name" value="EAL"/>
    <property type="match status" value="1"/>
</dbReference>
<dbReference type="CDD" id="cd01949">
    <property type="entry name" value="GGDEF"/>
    <property type="match status" value="1"/>
</dbReference>
<dbReference type="PROSITE" id="PS50113">
    <property type="entry name" value="PAC"/>
    <property type="match status" value="1"/>
</dbReference>
<sequence>MTHSSEHPSPAADATPEPLVTQAIFEQSPDGMLLLEGQRIAGCNAAALELLGYEGSGELLGLTPAELSPAYQPDGTPSAEKARLLYHRAMRSGPQRFEWVHCRGAGGCDLWLEVLLTPLQTGRRRLCHAVLCDISQRKEMERRLQLSAKVFTATRDGILITDEKSRILQVNEAFTRITGYSEEEVRGRTPRVLQSGHHDADFYRAMWSCIRERGSWSGELWDRAKSGTLQPKWSTINQVTDAYGRVTNYIAVLSDLTELKRSQARLQHQAYHDALTGLPNRLLFKDRLARAIERTREAEQQLAVLFIDVDHFKDINDSLGHTAGDRILRQIAQRLQEPIGPNDTLARLSGDEFAVCLGGLEDQSEALACAESLHQRLARPLQSNGQRFQCRCSVGICLYPDNGDTVEELLRGADSALHNAKSLGRNTTCFYAEELTERAQRRLNLAQQIRLGLERDEFAPFYQQQVELSSGNVIGLEVLVRWHHPERGLVAPGEFIPVAEELGLMAPLGATVLRSACRQAQAWLQRGCEFGRIAVNLSAAQLQDGTFHTEVERLLEENGLPGARLELEITESAFMALDDTTLANLQALRQHGVRLSIDDFGTGYSSLLYLKRLPIDQLKIDKGFIWDMGSSPESRSIVQAILELATVLGLDVVAEGVETEEQREQLSAIGCMVAQGFLWGRPVPQPSLASSPPPALEP</sequence>
<proteinExistence type="predicted"/>
<dbReference type="SUPFAM" id="SSF55785">
    <property type="entry name" value="PYP-like sensor domain (PAS domain)"/>
    <property type="match status" value="2"/>
</dbReference>
<evidence type="ECO:0000313" key="5">
    <source>
        <dbReference type="EMBL" id="MBK1727368.1"/>
    </source>
</evidence>
<dbReference type="InterPro" id="IPR035965">
    <property type="entry name" value="PAS-like_dom_sf"/>
</dbReference>
<dbReference type="Gene3D" id="3.20.20.450">
    <property type="entry name" value="EAL domain"/>
    <property type="match status" value="1"/>
</dbReference>
<dbReference type="SMART" id="SM00267">
    <property type="entry name" value="GGDEF"/>
    <property type="match status" value="1"/>
</dbReference>
<dbReference type="NCBIfam" id="TIGR00254">
    <property type="entry name" value="GGDEF"/>
    <property type="match status" value="1"/>
</dbReference>
<dbReference type="PROSITE" id="PS50887">
    <property type="entry name" value="GGDEF"/>
    <property type="match status" value="1"/>
</dbReference>
<evidence type="ECO:0008006" key="7">
    <source>
        <dbReference type="Google" id="ProtNLM"/>
    </source>
</evidence>
<dbReference type="Pfam" id="PF13188">
    <property type="entry name" value="PAS_8"/>
    <property type="match status" value="1"/>
</dbReference>
<reference evidence="5 6" key="1">
    <citation type="journal article" date="2020" name="Microorganisms">
        <title>Osmotic Adaptation and Compatible Solute Biosynthesis of Phototrophic Bacteria as Revealed from Genome Analyses.</title>
        <authorList>
            <person name="Imhoff J.F."/>
            <person name="Rahn T."/>
            <person name="Kunzel S."/>
            <person name="Keller A."/>
            <person name="Neulinger S.C."/>
        </authorList>
    </citation>
    <scope>NUCLEOTIDE SEQUENCE [LARGE SCALE GENOMIC DNA]</scope>
    <source>
        <strain evidence="5 6">DSM 15116</strain>
    </source>
</reference>
<dbReference type="InterPro" id="IPR052155">
    <property type="entry name" value="Biofilm_reg_signaling"/>
</dbReference>
<dbReference type="RefSeq" id="WP_200260507.1">
    <property type="nucleotide sequence ID" value="NZ_NRSH01000137.1"/>
</dbReference>
<dbReference type="InterPro" id="IPR000700">
    <property type="entry name" value="PAS-assoc_C"/>
</dbReference>
<dbReference type="EMBL" id="NRSH01000137">
    <property type="protein sequence ID" value="MBK1727368.1"/>
    <property type="molecule type" value="Genomic_DNA"/>
</dbReference>
<gene>
    <name evidence="5" type="ORF">CKO13_10130</name>
</gene>
<keyword evidence="6" id="KW-1185">Reference proteome</keyword>
<dbReference type="SUPFAM" id="SSF55073">
    <property type="entry name" value="Nucleotide cyclase"/>
    <property type="match status" value="1"/>
</dbReference>
<dbReference type="PROSITE" id="PS50112">
    <property type="entry name" value="PAS"/>
    <property type="match status" value="1"/>
</dbReference>
<dbReference type="PANTHER" id="PTHR44757">
    <property type="entry name" value="DIGUANYLATE CYCLASE DGCP"/>
    <property type="match status" value="1"/>
</dbReference>
<name>A0ABS1E6N2_9GAMM</name>
<accession>A0ABS1E6N2</accession>
<dbReference type="CDD" id="cd01948">
    <property type="entry name" value="EAL"/>
    <property type="match status" value="1"/>
</dbReference>
<dbReference type="InterPro" id="IPR043128">
    <property type="entry name" value="Rev_trsase/Diguanyl_cyclase"/>
</dbReference>
<feature type="domain" description="PAS" evidence="1">
    <location>
        <begin position="136"/>
        <end position="189"/>
    </location>
</feature>
<dbReference type="NCBIfam" id="TIGR00229">
    <property type="entry name" value="sensory_box"/>
    <property type="match status" value="2"/>
</dbReference>
<feature type="domain" description="GGDEF" evidence="4">
    <location>
        <begin position="300"/>
        <end position="433"/>
    </location>
</feature>
<dbReference type="Pfam" id="PF13426">
    <property type="entry name" value="PAS_9"/>
    <property type="match status" value="1"/>
</dbReference>
<dbReference type="Gene3D" id="3.30.70.270">
    <property type="match status" value="1"/>
</dbReference>
<dbReference type="Proteomes" id="UP000738126">
    <property type="component" value="Unassembled WGS sequence"/>
</dbReference>
<evidence type="ECO:0000259" key="1">
    <source>
        <dbReference type="PROSITE" id="PS50112"/>
    </source>
</evidence>
<dbReference type="InterPro" id="IPR000014">
    <property type="entry name" value="PAS"/>
</dbReference>
<dbReference type="InterPro" id="IPR000160">
    <property type="entry name" value="GGDEF_dom"/>
</dbReference>
<dbReference type="CDD" id="cd00130">
    <property type="entry name" value="PAS"/>
    <property type="match status" value="2"/>
</dbReference>
<feature type="domain" description="EAL" evidence="3">
    <location>
        <begin position="442"/>
        <end position="696"/>
    </location>
</feature>
<dbReference type="Gene3D" id="3.30.450.20">
    <property type="entry name" value="PAS domain"/>
    <property type="match status" value="2"/>
</dbReference>
<evidence type="ECO:0000259" key="2">
    <source>
        <dbReference type="PROSITE" id="PS50113"/>
    </source>
</evidence>
<organism evidence="5 6">
    <name type="scientific">Halorhodospira neutriphila</name>
    <dbReference type="NCBI Taxonomy" id="168379"/>
    <lineage>
        <taxon>Bacteria</taxon>
        <taxon>Pseudomonadati</taxon>
        <taxon>Pseudomonadota</taxon>
        <taxon>Gammaproteobacteria</taxon>
        <taxon>Chromatiales</taxon>
        <taxon>Ectothiorhodospiraceae</taxon>
        <taxon>Halorhodospira</taxon>
    </lineage>
</organism>
<protein>
    <recommendedName>
        <fullName evidence="7">Diguanylate cyclase/phosphodiesterase with PAS/PAC sensor(S)</fullName>
    </recommendedName>
</protein>